<evidence type="ECO:0000256" key="1">
    <source>
        <dbReference type="SAM" id="Phobius"/>
    </source>
</evidence>
<name>A0A2M8KVE8_9BACT</name>
<evidence type="ECO:0000313" key="3">
    <source>
        <dbReference type="Proteomes" id="UP000231569"/>
    </source>
</evidence>
<sequence length="136" mass="15811">MRKKYERRSRLRRPSRQAEKINHVISQIVVVLFAIFLFLVVMAWVGTLIPSPMYLAVIGNEPERPVWHLVASKQELQGFGVEPAFTAQFTYWSDPYAFKRLGAIGKLWLDTREMDVCLVVFGQPVSSVCPQWLWDR</sequence>
<gene>
    <name evidence="2" type="ORF">COU89_00765</name>
</gene>
<keyword evidence="1" id="KW-1133">Transmembrane helix</keyword>
<dbReference type="AlphaFoldDB" id="A0A2M8KVE8"/>
<dbReference type="Proteomes" id="UP000231569">
    <property type="component" value="Unassembled WGS sequence"/>
</dbReference>
<feature type="transmembrane region" description="Helical" evidence="1">
    <location>
        <begin position="21"/>
        <end position="45"/>
    </location>
</feature>
<accession>A0A2M8KVE8</accession>
<reference evidence="3" key="1">
    <citation type="submission" date="2017-09" db="EMBL/GenBank/DDBJ databases">
        <title>Depth-based differentiation of microbial function through sediment-hosted aquifers and enrichment of novel symbionts in the deep terrestrial subsurface.</title>
        <authorList>
            <person name="Probst A.J."/>
            <person name="Ladd B."/>
            <person name="Jarett J.K."/>
            <person name="Geller-Mcgrath D.E."/>
            <person name="Sieber C.M.K."/>
            <person name="Emerson J.B."/>
            <person name="Anantharaman K."/>
            <person name="Thomas B.C."/>
            <person name="Malmstrom R."/>
            <person name="Stieglmeier M."/>
            <person name="Klingl A."/>
            <person name="Woyke T."/>
            <person name="Ryan C.M."/>
            <person name="Banfield J.F."/>
        </authorList>
    </citation>
    <scope>NUCLEOTIDE SEQUENCE [LARGE SCALE GENOMIC DNA]</scope>
</reference>
<protein>
    <submittedName>
        <fullName evidence="2">Uncharacterized protein</fullName>
    </submittedName>
</protein>
<evidence type="ECO:0000313" key="2">
    <source>
        <dbReference type="EMBL" id="PJE63904.1"/>
    </source>
</evidence>
<proteinExistence type="predicted"/>
<dbReference type="EMBL" id="PFEE01000016">
    <property type="protein sequence ID" value="PJE63904.1"/>
    <property type="molecule type" value="Genomic_DNA"/>
</dbReference>
<keyword evidence="1" id="KW-0472">Membrane</keyword>
<comment type="caution">
    <text evidence="2">The sequence shown here is derived from an EMBL/GenBank/DDBJ whole genome shotgun (WGS) entry which is preliminary data.</text>
</comment>
<organism evidence="2 3">
    <name type="scientific">Candidatus Roizmanbacteria bacterium CG10_big_fil_rev_8_21_14_0_10_45_7</name>
    <dbReference type="NCBI Taxonomy" id="1974854"/>
    <lineage>
        <taxon>Bacteria</taxon>
        <taxon>Candidatus Roizmaniibacteriota</taxon>
    </lineage>
</organism>
<keyword evidence="1" id="KW-0812">Transmembrane</keyword>